<evidence type="ECO:0000256" key="2">
    <source>
        <dbReference type="ARBA" id="ARBA00022801"/>
    </source>
</evidence>
<dbReference type="GO" id="GO:0016020">
    <property type="term" value="C:membrane"/>
    <property type="evidence" value="ECO:0007669"/>
    <property type="project" value="TreeGrafter"/>
</dbReference>
<dbReference type="PROSITE" id="PS51677">
    <property type="entry name" value="NODB"/>
    <property type="match status" value="1"/>
</dbReference>
<dbReference type="GO" id="GO:0016810">
    <property type="term" value="F:hydrolase activity, acting on carbon-nitrogen (but not peptide) bonds"/>
    <property type="evidence" value="ECO:0007669"/>
    <property type="project" value="InterPro"/>
</dbReference>
<evidence type="ECO:0000313" key="4">
    <source>
        <dbReference type="EMBL" id="EKC52038.1"/>
    </source>
</evidence>
<dbReference type="PANTHER" id="PTHR10587">
    <property type="entry name" value="GLYCOSYL TRANSFERASE-RELATED"/>
    <property type="match status" value="1"/>
</dbReference>
<dbReference type="GO" id="GO:0046872">
    <property type="term" value="F:metal ion binding"/>
    <property type="evidence" value="ECO:0007669"/>
    <property type="project" value="UniProtKB-KW"/>
</dbReference>
<gene>
    <name evidence="4" type="ORF">OBE_13296</name>
</gene>
<name>K1S311_9ZZZZ</name>
<protein>
    <submittedName>
        <fullName evidence="4">Polysaccharide deacetylase</fullName>
        <ecNumber evidence="4">3.-.-.-</ecNumber>
    </submittedName>
</protein>
<proteinExistence type="predicted"/>
<dbReference type="AlphaFoldDB" id="K1S311"/>
<dbReference type="InterPro" id="IPR050248">
    <property type="entry name" value="Polysacc_deacetylase_ArnD"/>
</dbReference>
<evidence type="ECO:0000259" key="3">
    <source>
        <dbReference type="PROSITE" id="PS51677"/>
    </source>
</evidence>
<organism evidence="4">
    <name type="scientific">human gut metagenome</name>
    <dbReference type="NCBI Taxonomy" id="408170"/>
    <lineage>
        <taxon>unclassified sequences</taxon>
        <taxon>metagenomes</taxon>
        <taxon>organismal metagenomes</taxon>
    </lineage>
</organism>
<sequence length="138" mass="15750">MPQQTSEEIKAEIEYTNDKIKQITGGVAPKFFRPPYIALCDSMYDDIPLTFICGNGAEDWLDEISAEERSKRIINQAQNGMIILLHDMEGNFRTVQALDTIIPELKRQGYTFVTVSDLFAKCKITPRKRVIYSNVLTD</sequence>
<keyword evidence="1" id="KW-0479">Metal-binding</keyword>
<dbReference type="EC" id="3.-.-.-" evidence="4"/>
<accession>K1S311</accession>
<dbReference type="Pfam" id="PF01522">
    <property type="entry name" value="Polysacc_deac_1"/>
    <property type="match status" value="1"/>
</dbReference>
<dbReference type="SUPFAM" id="SSF88713">
    <property type="entry name" value="Glycoside hydrolase/deacetylase"/>
    <property type="match status" value="1"/>
</dbReference>
<keyword evidence="2 4" id="KW-0378">Hydrolase</keyword>
<dbReference type="PANTHER" id="PTHR10587:SF133">
    <property type="entry name" value="CHITIN DEACETYLASE 1-RELATED"/>
    <property type="match status" value="1"/>
</dbReference>
<dbReference type="InterPro" id="IPR002509">
    <property type="entry name" value="NODB_dom"/>
</dbReference>
<evidence type="ECO:0000256" key="1">
    <source>
        <dbReference type="ARBA" id="ARBA00022723"/>
    </source>
</evidence>
<dbReference type="InterPro" id="IPR011330">
    <property type="entry name" value="Glyco_hydro/deAcase_b/a-brl"/>
</dbReference>
<feature type="domain" description="NodB homology" evidence="3">
    <location>
        <begin position="1"/>
        <end position="113"/>
    </location>
</feature>
<reference evidence="4" key="1">
    <citation type="journal article" date="2013" name="Environ. Microbiol.">
        <title>Microbiota from the distal guts of lean and obese adolescents exhibit partial functional redundancy besides clear differences in community structure.</title>
        <authorList>
            <person name="Ferrer M."/>
            <person name="Ruiz A."/>
            <person name="Lanza F."/>
            <person name="Haange S.B."/>
            <person name="Oberbach A."/>
            <person name="Till H."/>
            <person name="Bargiela R."/>
            <person name="Campoy C."/>
            <person name="Segura M.T."/>
            <person name="Richter M."/>
            <person name="von Bergen M."/>
            <person name="Seifert J."/>
            <person name="Suarez A."/>
        </authorList>
    </citation>
    <scope>NUCLEOTIDE SEQUENCE</scope>
</reference>
<dbReference type="Gene3D" id="3.20.20.370">
    <property type="entry name" value="Glycoside hydrolase/deacetylase"/>
    <property type="match status" value="1"/>
</dbReference>
<comment type="caution">
    <text evidence="4">The sequence shown here is derived from an EMBL/GenBank/DDBJ whole genome shotgun (WGS) entry which is preliminary data.</text>
</comment>
<dbReference type="GO" id="GO:0005975">
    <property type="term" value="P:carbohydrate metabolic process"/>
    <property type="evidence" value="ECO:0007669"/>
    <property type="project" value="InterPro"/>
</dbReference>
<dbReference type="EMBL" id="AJWZ01009183">
    <property type="protein sequence ID" value="EKC52038.1"/>
    <property type="molecule type" value="Genomic_DNA"/>
</dbReference>